<name>A0A7X8TRP5_9VIBR</name>
<feature type="transmembrane region" description="Helical" evidence="1">
    <location>
        <begin position="214"/>
        <end position="234"/>
    </location>
</feature>
<feature type="transmembrane region" description="Helical" evidence="1">
    <location>
        <begin position="7"/>
        <end position="28"/>
    </location>
</feature>
<dbReference type="Proteomes" id="UP000535589">
    <property type="component" value="Unassembled WGS sequence"/>
</dbReference>
<evidence type="ECO:0000256" key="1">
    <source>
        <dbReference type="SAM" id="Phobius"/>
    </source>
</evidence>
<feature type="transmembrane region" description="Helical" evidence="1">
    <location>
        <begin position="65"/>
        <end position="82"/>
    </location>
</feature>
<keyword evidence="1" id="KW-0472">Membrane</keyword>
<sequence>MPLFVDYLEFNSIVLSLLIALFFCFVAKRTKLIFSYGDPFILPVFQVVFSFFLVFINSLIGYKELADFVVFFFILMFANFVFSKVKKVNVVGCDIFDGFAKFILLVSVIFNIILFFKKGVIFLSADVGAAKVEFYRGAGLFKRINQLSIPILTIYSFRAWFFVTAKYSKQVAVVVFLFVCYLLMTMGAKSGLIVLIFYYFTFIYFSRKKLNYKFVFLMVASSLFATMVMFSVIYGDKAIGFLVYRLMSFADGPVYYFASARESIEGTLSVFYPFEQLAVSLRLFDESSLSSLGPMINRIHFGLNDGLYGPNPQIFVEADAILGEYALIYLIISSVFIAFIKNLAANEYSYVLFSAMFIPFFIDSQYAFNNFFNLLILMFLFSGYFVFFMIPFYVRKSYLRPKN</sequence>
<feature type="transmembrane region" description="Helical" evidence="1">
    <location>
        <begin position="325"/>
        <end position="343"/>
    </location>
</feature>
<keyword evidence="1" id="KW-0812">Transmembrane</keyword>
<feature type="transmembrane region" description="Helical" evidence="1">
    <location>
        <begin position="350"/>
        <end position="368"/>
    </location>
</feature>
<comment type="caution">
    <text evidence="2">The sequence shown here is derived from an EMBL/GenBank/DDBJ whole genome shotgun (WGS) entry which is preliminary data.</text>
</comment>
<organism evidence="2 3">
    <name type="scientific">Vibrio agarilyticus</name>
    <dbReference type="NCBI Taxonomy" id="2726741"/>
    <lineage>
        <taxon>Bacteria</taxon>
        <taxon>Pseudomonadati</taxon>
        <taxon>Pseudomonadota</taxon>
        <taxon>Gammaproteobacteria</taxon>
        <taxon>Vibrionales</taxon>
        <taxon>Vibrionaceae</taxon>
        <taxon>Vibrio</taxon>
    </lineage>
</organism>
<proteinExistence type="predicted"/>
<reference evidence="2 3" key="1">
    <citation type="submission" date="2020-04" db="EMBL/GenBank/DDBJ databases">
        <title>Vibrio sp. SM6, a novel species isolated from seawater.</title>
        <authorList>
            <person name="Wang X."/>
        </authorList>
    </citation>
    <scope>NUCLEOTIDE SEQUENCE [LARGE SCALE GENOMIC DNA]</scope>
    <source>
        <strain evidence="2 3">SM6</strain>
    </source>
</reference>
<evidence type="ECO:0000313" key="2">
    <source>
        <dbReference type="EMBL" id="NLS13534.1"/>
    </source>
</evidence>
<keyword evidence="1" id="KW-1133">Transmembrane helix</keyword>
<evidence type="ECO:0000313" key="3">
    <source>
        <dbReference type="Proteomes" id="UP000535589"/>
    </source>
</evidence>
<feature type="transmembrane region" description="Helical" evidence="1">
    <location>
        <begin position="374"/>
        <end position="394"/>
    </location>
</feature>
<dbReference type="EMBL" id="JABAIK010000010">
    <property type="protein sequence ID" value="NLS13534.1"/>
    <property type="molecule type" value="Genomic_DNA"/>
</dbReference>
<protein>
    <submittedName>
        <fullName evidence="2">Uncharacterized protein</fullName>
    </submittedName>
</protein>
<keyword evidence="3" id="KW-1185">Reference proteome</keyword>
<feature type="transmembrane region" description="Helical" evidence="1">
    <location>
        <begin position="175"/>
        <end position="202"/>
    </location>
</feature>
<feature type="transmembrane region" description="Helical" evidence="1">
    <location>
        <begin position="40"/>
        <end position="60"/>
    </location>
</feature>
<dbReference type="AlphaFoldDB" id="A0A7X8TRP5"/>
<accession>A0A7X8TRP5</accession>
<gene>
    <name evidence="2" type="ORF">HGP28_11590</name>
</gene>
<feature type="transmembrane region" description="Helical" evidence="1">
    <location>
        <begin position="102"/>
        <end position="123"/>
    </location>
</feature>
<dbReference type="RefSeq" id="WP_168836629.1">
    <property type="nucleotide sequence ID" value="NZ_JABAIK010000010.1"/>
</dbReference>